<dbReference type="GO" id="GO:0006338">
    <property type="term" value="P:chromatin remodeling"/>
    <property type="evidence" value="ECO:0007669"/>
    <property type="project" value="InterPro"/>
</dbReference>
<dbReference type="Gene3D" id="6.20.420.10">
    <property type="match status" value="1"/>
</dbReference>
<feature type="compositionally biased region" description="Low complexity" evidence="1">
    <location>
        <begin position="136"/>
        <end position="152"/>
    </location>
</feature>
<comment type="caution">
    <text evidence="2">The sequence shown here is derived from an EMBL/GenBank/DDBJ whole genome shotgun (WGS) entry which is preliminary data.</text>
</comment>
<gene>
    <name evidence="2" type="ORF">C6P45_004450</name>
</gene>
<protein>
    <submittedName>
        <fullName evidence="2">Uncharacterized protein</fullName>
    </submittedName>
</protein>
<dbReference type="Proteomes" id="UP000750334">
    <property type="component" value="Unassembled WGS sequence"/>
</dbReference>
<dbReference type="OrthoDB" id="4063132at2759"/>
<evidence type="ECO:0000313" key="2">
    <source>
        <dbReference type="EMBL" id="KAG0671981.1"/>
    </source>
</evidence>
<proteinExistence type="predicted"/>
<dbReference type="GO" id="GO:0016514">
    <property type="term" value="C:SWI/SNF complex"/>
    <property type="evidence" value="ECO:0007669"/>
    <property type="project" value="InterPro"/>
</dbReference>
<reference evidence="2 3" key="1">
    <citation type="submission" date="2020-11" db="EMBL/GenBank/DDBJ databases">
        <title>Kefir isolates.</title>
        <authorList>
            <person name="Marcisauskas S."/>
            <person name="Kim Y."/>
            <person name="Blasche S."/>
        </authorList>
    </citation>
    <scope>NUCLEOTIDE SEQUENCE [LARGE SCALE GENOMIC DNA]</scope>
    <source>
        <strain evidence="2 3">OG2</strain>
    </source>
</reference>
<evidence type="ECO:0000256" key="1">
    <source>
        <dbReference type="SAM" id="MobiDB-lite"/>
    </source>
</evidence>
<keyword evidence="3" id="KW-1185">Reference proteome</keyword>
<organism evidence="2 3">
    <name type="scientific">Maudiozyma exigua</name>
    <name type="common">Yeast</name>
    <name type="synonym">Kazachstania exigua</name>
    <dbReference type="NCBI Taxonomy" id="34358"/>
    <lineage>
        <taxon>Eukaryota</taxon>
        <taxon>Fungi</taxon>
        <taxon>Dikarya</taxon>
        <taxon>Ascomycota</taxon>
        <taxon>Saccharomycotina</taxon>
        <taxon>Saccharomycetes</taxon>
        <taxon>Saccharomycetales</taxon>
        <taxon>Saccharomycetaceae</taxon>
        <taxon>Maudiozyma</taxon>
    </lineage>
</organism>
<feature type="compositionally biased region" description="Low complexity" evidence="1">
    <location>
        <begin position="227"/>
        <end position="239"/>
    </location>
</feature>
<dbReference type="InterPro" id="IPR018304">
    <property type="entry name" value="Rtt102"/>
</dbReference>
<dbReference type="AlphaFoldDB" id="A0A9P7BDR9"/>
<dbReference type="GO" id="GO:0016586">
    <property type="term" value="C:RSC-type complex"/>
    <property type="evidence" value="ECO:0007669"/>
    <property type="project" value="InterPro"/>
</dbReference>
<sequence length="253" mass="28074">MTDRYISLVTNTYTQLPVSIPMQALIDRANQVGHYLSQDQNQYWEYKLFSPLRDQHLTHTQQTENDSTYPFKYMTWVRKQNIISSEQEETVNTVEQQQNNDDDTLIPLDLSQFDRSKYTTNNNGLSADDIRGAVGGSESIPGFSSSSNPNSNTQKDTDEKITHITETPIVETPVPTAENPAIVEASVPIIEDTPGAATPLSDTPITETHPTETPVIEAIETTATTATTAIETPASETPTQEPLPESQDIEMKD</sequence>
<evidence type="ECO:0000313" key="3">
    <source>
        <dbReference type="Proteomes" id="UP000750334"/>
    </source>
</evidence>
<feature type="region of interest" description="Disordered" evidence="1">
    <location>
        <begin position="120"/>
        <end position="156"/>
    </location>
</feature>
<dbReference type="Pfam" id="PF09510">
    <property type="entry name" value="Rtt102p"/>
    <property type="match status" value="1"/>
</dbReference>
<feature type="region of interest" description="Disordered" evidence="1">
    <location>
        <begin position="227"/>
        <end position="253"/>
    </location>
</feature>
<name>A0A9P7BDR9_MAUEX</name>
<accession>A0A9P7BDR9</accession>
<dbReference type="EMBL" id="PUHR01000006">
    <property type="protein sequence ID" value="KAG0671981.1"/>
    <property type="molecule type" value="Genomic_DNA"/>
</dbReference>